<dbReference type="GO" id="GO:0016747">
    <property type="term" value="F:acyltransferase activity, transferring groups other than amino-acyl groups"/>
    <property type="evidence" value="ECO:0007669"/>
    <property type="project" value="InterPro"/>
</dbReference>
<comment type="caution">
    <text evidence="2">The sequence shown here is derived from an EMBL/GenBank/DDBJ whole genome shotgun (WGS) entry which is preliminary data.</text>
</comment>
<dbReference type="AlphaFoldDB" id="A0A017SZL1"/>
<sequence length="416" mass="46584">MQKTYAAERIEPGEHLATLGRLWRDNLAEGEVTEELVARRMRWFHEENPAGAARTWIGLHGAERDVIGCASFYPRVTQVAGQRLLAGILGDFAVDKAHRIAGAAMAIQRAIAQGAREAGAEILYAFPNRASFPIFQRCGYAKVTDAVMWVKPLTAAYKLQELASAAPEVRRETAHTVVGRVADQARRAIPAERWRALWEGALPEWIEDRLVDAIGAPEHPIVRTGVRAADTALAGKDAALLLAQGRRVDGEITKSADARFDDLWSRAKPTYIMGERTAAYLNWRYATFKTTDYRFFCVTDRRDGQLVGYAIYYIQGNKVVIADLFCEDFDAHAGLVLLKLAERMRREGYDAIGLAYVGPTSFGERLRTLGFFQRAFPKDVGSRWLIVRVDAQTPEALRAELLNPERWWMTEGELDA</sequence>
<gene>
    <name evidence="2" type="ORF">CAP_7408</name>
</gene>
<dbReference type="Proteomes" id="UP000019678">
    <property type="component" value="Unassembled WGS sequence"/>
</dbReference>
<dbReference type="STRING" id="1192034.CAP_7408"/>
<dbReference type="Gene3D" id="3.40.630.30">
    <property type="match status" value="2"/>
</dbReference>
<evidence type="ECO:0000313" key="3">
    <source>
        <dbReference type="Proteomes" id="UP000019678"/>
    </source>
</evidence>
<dbReference type="InterPro" id="IPR016181">
    <property type="entry name" value="Acyl_CoA_acyltransferase"/>
</dbReference>
<reference evidence="2 3" key="1">
    <citation type="submission" date="2013-05" db="EMBL/GenBank/DDBJ databases">
        <title>Genome assembly of Chondromyces apiculatus DSM 436.</title>
        <authorList>
            <person name="Sharma G."/>
            <person name="Khatri I."/>
            <person name="Kaur C."/>
            <person name="Mayilraj S."/>
            <person name="Subramanian S."/>
        </authorList>
    </citation>
    <scope>NUCLEOTIDE SEQUENCE [LARGE SCALE GENOMIC DNA]</scope>
    <source>
        <strain evidence="2 3">DSM 436</strain>
    </source>
</reference>
<name>A0A017SZL1_9BACT</name>
<evidence type="ECO:0000259" key="1">
    <source>
        <dbReference type="PROSITE" id="PS51186"/>
    </source>
</evidence>
<evidence type="ECO:0000313" key="2">
    <source>
        <dbReference type="EMBL" id="EYF02197.1"/>
    </source>
</evidence>
<proteinExistence type="predicted"/>
<keyword evidence="3" id="KW-1185">Reference proteome</keyword>
<dbReference type="RefSeq" id="WP_044248033.1">
    <property type="nucleotide sequence ID" value="NZ_ASRX01000065.1"/>
</dbReference>
<dbReference type="PROSITE" id="PS51186">
    <property type="entry name" value="GNAT"/>
    <property type="match status" value="1"/>
</dbReference>
<dbReference type="Pfam" id="PF13527">
    <property type="entry name" value="Acetyltransf_9"/>
    <property type="match status" value="1"/>
</dbReference>
<dbReference type="OrthoDB" id="8542820at2"/>
<dbReference type="EMBL" id="ASRX01000065">
    <property type="protein sequence ID" value="EYF02197.1"/>
    <property type="molecule type" value="Genomic_DNA"/>
</dbReference>
<organism evidence="2 3">
    <name type="scientific">Chondromyces apiculatus DSM 436</name>
    <dbReference type="NCBI Taxonomy" id="1192034"/>
    <lineage>
        <taxon>Bacteria</taxon>
        <taxon>Pseudomonadati</taxon>
        <taxon>Myxococcota</taxon>
        <taxon>Polyangia</taxon>
        <taxon>Polyangiales</taxon>
        <taxon>Polyangiaceae</taxon>
        <taxon>Chondromyces</taxon>
    </lineage>
</organism>
<dbReference type="SUPFAM" id="SSF55729">
    <property type="entry name" value="Acyl-CoA N-acyltransferases (Nat)"/>
    <property type="match status" value="1"/>
</dbReference>
<accession>A0A017SZL1</accession>
<feature type="domain" description="N-acetyltransferase" evidence="1">
    <location>
        <begin position="5"/>
        <end position="163"/>
    </location>
</feature>
<dbReference type="InterPro" id="IPR000182">
    <property type="entry name" value="GNAT_dom"/>
</dbReference>
<protein>
    <recommendedName>
        <fullName evidence="1">N-acetyltransferase domain-containing protein</fullName>
    </recommendedName>
</protein>